<dbReference type="InterPro" id="IPR043129">
    <property type="entry name" value="ATPase_NBD"/>
</dbReference>
<dbReference type="EMBL" id="JBFDAA010000009">
    <property type="protein sequence ID" value="KAL1128958.1"/>
    <property type="molecule type" value="Genomic_DNA"/>
</dbReference>
<keyword evidence="7" id="KW-0805">Transcription regulation</keyword>
<dbReference type="FunFam" id="3.30.420.40:FF:000121">
    <property type="entry name" value="Actin-related protein 8"/>
    <property type="match status" value="1"/>
</dbReference>
<evidence type="ECO:0000256" key="12">
    <source>
        <dbReference type="ARBA" id="ARBA00025560"/>
    </source>
</evidence>
<proteinExistence type="inferred from homology"/>
<keyword evidence="14" id="KW-1185">Reference proteome</keyword>
<dbReference type="SMART" id="SM00268">
    <property type="entry name" value="ACTIN"/>
    <property type="match status" value="1"/>
</dbReference>
<dbReference type="AlphaFoldDB" id="A0ABD0YCB9"/>
<dbReference type="Pfam" id="PF00022">
    <property type="entry name" value="Actin"/>
    <property type="match status" value="1"/>
</dbReference>
<evidence type="ECO:0000256" key="8">
    <source>
        <dbReference type="ARBA" id="ARBA00023163"/>
    </source>
</evidence>
<dbReference type="Gene3D" id="3.30.420.40">
    <property type="match status" value="2"/>
</dbReference>
<evidence type="ECO:0000256" key="4">
    <source>
        <dbReference type="ARBA" id="ARBA00022741"/>
    </source>
</evidence>
<keyword evidence="4" id="KW-0547">Nucleotide-binding</keyword>
<evidence type="ECO:0000256" key="11">
    <source>
        <dbReference type="ARBA" id="ARBA00023242"/>
    </source>
</evidence>
<dbReference type="InterPro" id="IPR004000">
    <property type="entry name" value="Actin"/>
</dbReference>
<dbReference type="PANTHER" id="PTHR11937">
    <property type="entry name" value="ACTIN"/>
    <property type="match status" value="1"/>
</dbReference>
<comment type="subcellular location">
    <subcellularLocation>
        <location evidence="1">Nucleus</location>
    </subcellularLocation>
</comment>
<comment type="caution">
    <text evidence="13">The sequence shown here is derived from an EMBL/GenBank/DDBJ whole genome shotgun (WGS) entry which is preliminary data.</text>
</comment>
<dbReference type="GO" id="GO:0005524">
    <property type="term" value="F:ATP binding"/>
    <property type="evidence" value="ECO:0007669"/>
    <property type="project" value="UniProtKB-KW"/>
</dbReference>
<keyword evidence="9" id="KW-0233">DNA recombination</keyword>
<keyword evidence="8" id="KW-0804">Transcription</keyword>
<evidence type="ECO:0000256" key="9">
    <source>
        <dbReference type="ARBA" id="ARBA00023172"/>
    </source>
</evidence>
<keyword evidence="11" id="KW-0539">Nucleus</keyword>
<evidence type="ECO:0000256" key="10">
    <source>
        <dbReference type="ARBA" id="ARBA00023204"/>
    </source>
</evidence>
<evidence type="ECO:0000256" key="5">
    <source>
        <dbReference type="ARBA" id="ARBA00022763"/>
    </source>
</evidence>
<dbReference type="Proteomes" id="UP001558652">
    <property type="component" value="Unassembled WGS sequence"/>
</dbReference>
<evidence type="ECO:0000256" key="3">
    <source>
        <dbReference type="ARBA" id="ARBA00021608"/>
    </source>
</evidence>
<protein>
    <recommendedName>
        <fullName evidence="3">Actin-related protein 8</fullName>
    </recommendedName>
</protein>
<comment type="similarity">
    <text evidence="2">Belongs to the actin family. ARP8 subfamily.</text>
</comment>
<dbReference type="Gene3D" id="3.90.640.10">
    <property type="entry name" value="Actin, Chain A, domain 4"/>
    <property type="match status" value="1"/>
</dbReference>
<evidence type="ECO:0000256" key="6">
    <source>
        <dbReference type="ARBA" id="ARBA00022840"/>
    </source>
</evidence>
<organism evidence="13 14">
    <name type="scientific">Ranatra chinensis</name>
    <dbReference type="NCBI Taxonomy" id="642074"/>
    <lineage>
        <taxon>Eukaryota</taxon>
        <taxon>Metazoa</taxon>
        <taxon>Ecdysozoa</taxon>
        <taxon>Arthropoda</taxon>
        <taxon>Hexapoda</taxon>
        <taxon>Insecta</taxon>
        <taxon>Pterygota</taxon>
        <taxon>Neoptera</taxon>
        <taxon>Paraneoptera</taxon>
        <taxon>Hemiptera</taxon>
        <taxon>Heteroptera</taxon>
        <taxon>Panheteroptera</taxon>
        <taxon>Nepomorpha</taxon>
        <taxon>Nepidae</taxon>
        <taxon>Ranatrinae</taxon>
        <taxon>Ranatra</taxon>
    </lineage>
</organism>
<accession>A0ABD0YCB9</accession>
<gene>
    <name evidence="13" type="ORF">AAG570_013492</name>
</gene>
<sequence length="532" mass="58720">MQAQSIIVIHPGSLYLRIGRASDLNPHTELHAIARRRLVPGAIHRDTILPPVVPKLKDIEADLDTIRLQLSHTLQSCLMTDGSRRYATPPQQISAFNKRSSPDNVQDSSSSHCATPLSSVSTVIAPDWIIIETDIVVGDEMPMKRGDLNVHSGVGGSLTAVLADLETIWSWVIVNRLKIPMHELKNYRAVLIIGDIYNRHYLKELTGLLLGMGFSSCFLLQDHVAATFGAGVGAACVVDCGHAKTSVSCVEDGISQPATRVRLPYGGGDITQTLKWLLNKCSFPYKRCDPDSNPLDALLLERLKHDVCHVDLDVCGSLEKSFIIRQPKIPVVKYTIQVADECMIAPLGVFQPELFAITGATRQPIVTQKRSSGDSSDPHDADYLRETGVSPLIELEKYLEVSGSGVDSTAEFTPGGQLLGLDQAVLQSIARCGSDDLKRKMYSCILVVGGGMKFKGISTWLQNKIALQIPYIFRAEQMDIVTWPKEMDPVMTAWKGAAIMACLESAHELWITPEEWLRYSVRVLRERAPFIW</sequence>
<evidence type="ECO:0000256" key="1">
    <source>
        <dbReference type="ARBA" id="ARBA00004123"/>
    </source>
</evidence>
<comment type="function">
    <text evidence="12">Plays an important role in the functional organization of mitotic chromosomes. Exhibits low basal ATPase activity, and unable to polymerize.</text>
</comment>
<dbReference type="GO" id="GO:0006281">
    <property type="term" value="P:DNA repair"/>
    <property type="evidence" value="ECO:0007669"/>
    <property type="project" value="UniProtKB-KW"/>
</dbReference>
<name>A0ABD0YCB9_9HEMI</name>
<reference evidence="13 14" key="1">
    <citation type="submission" date="2024-07" db="EMBL/GenBank/DDBJ databases">
        <title>Chromosome-level genome assembly of the water stick insect Ranatra chinensis (Heteroptera: Nepidae).</title>
        <authorList>
            <person name="Liu X."/>
        </authorList>
    </citation>
    <scope>NUCLEOTIDE SEQUENCE [LARGE SCALE GENOMIC DNA]</scope>
    <source>
        <strain evidence="13">Cailab_2021Rc</strain>
        <tissue evidence="13">Muscle</tissue>
    </source>
</reference>
<evidence type="ECO:0000313" key="13">
    <source>
        <dbReference type="EMBL" id="KAL1128958.1"/>
    </source>
</evidence>
<evidence type="ECO:0000256" key="2">
    <source>
        <dbReference type="ARBA" id="ARBA00007720"/>
    </source>
</evidence>
<dbReference type="GO" id="GO:0006310">
    <property type="term" value="P:DNA recombination"/>
    <property type="evidence" value="ECO:0007669"/>
    <property type="project" value="UniProtKB-KW"/>
</dbReference>
<dbReference type="SUPFAM" id="SSF53067">
    <property type="entry name" value="Actin-like ATPase domain"/>
    <property type="match status" value="2"/>
</dbReference>
<evidence type="ECO:0000256" key="7">
    <source>
        <dbReference type="ARBA" id="ARBA00023015"/>
    </source>
</evidence>
<dbReference type="GO" id="GO:0005634">
    <property type="term" value="C:nucleus"/>
    <property type="evidence" value="ECO:0007669"/>
    <property type="project" value="UniProtKB-SubCell"/>
</dbReference>
<dbReference type="CDD" id="cd10206">
    <property type="entry name" value="ASKHA_NBD_Arp8-like"/>
    <property type="match status" value="1"/>
</dbReference>
<keyword evidence="5" id="KW-0227">DNA damage</keyword>
<keyword evidence="6" id="KW-0067">ATP-binding</keyword>
<evidence type="ECO:0000313" key="14">
    <source>
        <dbReference type="Proteomes" id="UP001558652"/>
    </source>
</evidence>
<keyword evidence="10" id="KW-0234">DNA repair</keyword>